<keyword evidence="3" id="KW-1185">Reference proteome</keyword>
<evidence type="ECO:0000313" key="3">
    <source>
        <dbReference type="Proteomes" id="UP001159042"/>
    </source>
</evidence>
<gene>
    <name evidence="2" type="ORF">NQ315_009955</name>
</gene>
<dbReference type="Proteomes" id="UP001159042">
    <property type="component" value="Unassembled WGS sequence"/>
</dbReference>
<dbReference type="EMBL" id="JANEYG010000001">
    <property type="protein sequence ID" value="KAJ8926098.1"/>
    <property type="molecule type" value="Genomic_DNA"/>
</dbReference>
<organism evidence="2 3">
    <name type="scientific">Exocentrus adspersus</name>
    <dbReference type="NCBI Taxonomy" id="1586481"/>
    <lineage>
        <taxon>Eukaryota</taxon>
        <taxon>Metazoa</taxon>
        <taxon>Ecdysozoa</taxon>
        <taxon>Arthropoda</taxon>
        <taxon>Hexapoda</taxon>
        <taxon>Insecta</taxon>
        <taxon>Pterygota</taxon>
        <taxon>Neoptera</taxon>
        <taxon>Endopterygota</taxon>
        <taxon>Coleoptera</taxon>
        <taxon>Polyphaga</taxon>
        <taxon>Cucujiformia</taxon>
        <taxon>Chrysomeloidea</taxon>
        <taxon>Cerambycidae</taxon>
        <taxon>Lamiinae</taxon>
        <taxon>Acanthocinini</taxon>
        <taxon>Exocentrus</taxon>
    </lineage>
</organism>
<evidence type="ECO:0000313" key="2">
    <source>
        <dbReference type="EMBL" id="KAJ8926098.1"/>
    </source>
</evidence>
<feature type="signal peptide" evidence="1">
    <location>
        <begin position="1"/>
        <end position="23"/>
    </location>
</feature>
<protein>
    <submittedName>
        <fullName evidence="2">Uncharacterized protein</fullName>
    </submittedName>
</protein>
<proteinExistence type="predicted"/>
<sequence>MGMTRLKVYQLVFLTLIGNFAYAYDRMDNDEDFNNLANLGQRISDMVNRQLAPLQNLNQRIQTDVQRQILNNDNRRFFEVPMPDLTGLNNLGQQIQQSVYESLEPVRALELVMKMKNGVGGVTIATHLPEGRNFIIMDYKVYTCNGVINQDGRCDGRQIPFQINSKRDYCYYRESSSIVNNQICIGANTVSIVNNNVQCLSNTGNPVLLMSLEEFNRMCQGVSEKVRFTYIANPQHPQHIQIPNQNKHVKCENNQTGVCIFTETNKPSVFNSYGNVVFNSHIGG</sequence>
<evidence type="ECO:0000256" key="1">
    <source>
        <dbReference type="SAM" id="SignalP"/>
    </source>
</evidence>
<name>A0AAV8WI16_9CUCU</name>
<feature type="chain" id="PRO_5043967461" evidence="1">
    <location>
        <begin position="24"/>
        <end position="284"/>
    </location>
</feature>
<dbReference type="AlphaFoldDB" id="A0AAV8WI16"/>
<keyword evidence="1" id="KW-0732">Signal</keyword>
<reference evidence="2 3" key="1">
    <citation type="journal article" date="2023" name="Insect Mol. Biol.">
        <title>Genome sequencing provides insights into the evolution of gene families encoding plant cell wall-degrading enzymes in longhorned beetles.</title>
        <authorList>
            <person name="Shin N.R."/>
            <person name="Okamura Y."/>
            <person name="Kirsch R."/>
            <person name="Pauchet Y."/>
        </authorList>
    </citation>
    <scope>NUCLEOTIDE SEQUENCE [LARGE SCALE GENOMIC DNA]</scope>
    <source>
        <strain evidence="2">EAD_L_NR</strain>
    </source>
</reference>
<accession>A0AAV8WI16</accession>
<comment type="caution">
    <text evidence="2">The sequence shown here is derived from an EMBL/GenBank/DDBJ whole genome shotgun (WGS) entry which is preliminary data.</text>
</comment>